<comment type="caution">
    <text evidence="2">The sequence shown here is derived from an EMBL/GenBank/DDBJ whole genome shotgun (WGS) entry which is preliminary data.</text>
</comment>
<evidence type="ECO:0000313" key="3">
    <source>
        <dbReference type="Proteomes" id="UP000666240"/>
    </source>
</evidence>
<protein>
    <submittedName>
        <fullName evidence="2">Uncharacterized protein</fullName>
    </submittedName>
</protein>
<proteinExistence type="predicted"/>
<dbReference type="RefSeq" id="WP_209334475.1">
    <property type="nucleotide sequence ID" value="NZ_JAGIYY010000002.1"/>
</dbReference>
<reference evidence="2" key="1">
    <citation type="submission" date="2021-03" db="EMBL/GenBank/DDBJ databases">
        <title>Genome sequencing and assembly of Tianweitania sediminis.</title>
        <authorList>
            <person name="Chhetri G."/>
        </authorList>
    </citation>
    <scope>NUCLEOTIDE SEQUENCE</scope>
    <source>
        <strain evidence="2">Z8</strain>
    </source>
</reference>
<evidence type="ECO:0000256" key="1">
    <source>
        <dbReference type="SAM" id="MobiDB-lite"/>
    </source>
</evidence>
<feature type="region of interest" description="Disordered" evidence="1">
    <location>
        <begin position="120"/>
        <end position="151"/>
    </location>
</feature>
<dbReference type="EMBL" id="JAGIYY010000002">
    <property type="protein sequence ID" value="MBP0438432.1"/>
    <property type="molecule type" value="Genomic_DNA"/>
</dbReference>
<feature type="compositionally biased region" description="Basic and acidic residues" evidence="1">
    <location>
        <begin position="120"/>
        <end position="134"/>
    </location>
</feature>
<dbReference type="AlphaFoldDB" id="A0A8J7R5Y0"/>
<sequence>MTDFEAAFDLLGDPIPANFGGRGRPPHVPTKENRNKIMLLLAQGWVDKRIAGALGISEPTLRKHYFRELKVRDLARDRVEAIGLLSLWNMGREGNVAAMKEYFRRHDTAIGDAFGDKVEDEKRKLGKKERDRIEANNPPDDWEAVAPRLAH</sequence>
<name>A0A8J7R5Y0_9HYPH</name>
<keyword evidence="3" id="KW-1185">Reference proteome</keyword>
<dbReference type="InterPro" id="IPR036388">
    <property type="entry name" value="WH-like_DNA-bd_sf"/>
</dbReference>
<accession>A0A8J7R5Y0</accession>
<dbReference type="Gene3D" id="1.10.10.10">
    <property type="entry name" value="Winged helix-like DNA-binding domain superfamily/Winged helix DNA-binding domain"/>
    <property type="match status" value="1"/>
</dbReference>
<organism evidence="2 3">
    <name type="scientific">Tianweitania sediminis</name>
    <dbReference type="NCBI Taxonomy" id="1502156"/>
    <lineage>
        <taxon>Bacteria</taxon>
        <taxon>Pseudomonadati</taxon>
        <taxon>Pseudomonadota</taxon>
        <taxon>Alphaproteobacteria</taxon>
        <taxon>Hyphomicrobiales</taxon>
        <taxon>Phyllobacteriaceae</taxon>
        <taxon>Tianweitania</taxon>
    </lineage>
</organism>
<gene>
    <name evidence="2" type="ORF">J5Y06_07205</name>
</gene>
<evidence type="ECO:0000313" key="2">
    <source>
        <dbReference type="EMBL" id="MBP0438432.1"/>
    </source>
</evidence>
<dbReference type="Proteomes" id="UP000666240">
    <property type="component" value="Unassembled WGS sequence"/>
</dbReference>